<dbReference type="Pfam" id="PF06966">
    <property type="entry name" value="DUF1295"/>
    <property type="match status" value="2"/>
</dbReference>
<evidence type="ECO:0000256" key="1">
    <source>
        <dbReference type="SAM" id="Phobius"/>
    </source>
</evidence>
<dbReference type="OrthoDB" id="201504at2759"/>
<dbReference type="Proteomes" id="UP000481858">
    <property type="component" value="Unassembled WGS sequence"/>
</dbReference>
<evidence type="ECO:0000313" key="2">
    <source>
        <dbReference type="EMBL" id="KAF2972131.1"/>
    </source>
</evidence>
<comment type="caution">
    <text evidence="2">The sequence shown here is derived from an EMBL/GenBank/DDBJ whole genome shotgun (WGS) entry which is preliminary data.</text>
</comment>
<keyword evidence="1" id="KW-0812">Transmembrane</keyword>
<dbReference type="GO" id="GO:0016020">
    <property type="term" value="C:membrane"/>
    <property type="evidence" value="ECO:0007669"/>
    <property type="project" value="TreeGrafter"/>
</dbReference>
<evidence type="ECO:0008006" key="4">
    <source>
        <dbReference type="Google" id="ProtNLM"/>
    </source>
</evidence>
<dbReference type="EMBL" id="WUBL01000008">
    <property type="protein sequence ID" value="KAF2972131.1"/>
    <property type="molecule type" value="Genomic_DNA"/>
</dbReference>
<dbReference type="PANTHER" id="PTHR32251:SF23">
    <property type="entry name" value="3-OXO-5-ALPHA-STEROID 4-DEHYDROGENASE (DUF1295)"/>
    <property type="match status" value="1"/>
</dbReference>
<gene>
    <name evidence="2" type="ORF">GQX73_g1484</name>
</gene>
<dbReference type="AlphaFoldDB" id="A0A7C8MXT8"/>
<dbReference type="PANTHER" id="PTHR32251">
    <property type="entry name" value="3-OXO-5-ALPHA-STEROID 4-DEHYDROGENASE"/>
    <property type="match status" value="1"/>
</dbReference>
<sequence length="330" mass="37430">MALPVLKSLEDCADYSKVIEPFLSQLYELPSNVLSTVTSGGSLLSLYANTNPLVSGFAFSIFLGGIFWVASEANRNYSQVDRLWSLLPAFYIAHFSAWTHLNDLPSQRVDLVLFWSVIWSARLTFNYWRKGGYKIGSEDYRCVLLFLLAAPTYIILLASNIEPKVGLADLIFAGTELALVLSEWFSDQQQWDYQAAKREYQQTAKIPRGCGHTQEDLNRGFITSGLWAYCRHPNFTAEQTIWFVVYQWSCYAGNVPYSWAGSGPLFLIMLFQGSTWLTELITAGKYPEYKSYQKQVGVLLPSLRPYKPVAATPKIIRTSDLAKREKSKQK</sequence>
<dbReference type="InterPro" id="IPR010721">
    <property type="entry name" value="UstE-like"/>
</dbReference>
<keyword evidence="1" id="KW-0472">Membrane</keyword>
<feature type="transmembrane region" description="Helical" evidence="1">
    <location>
        <begin position="53"/>
        <end position="71"/>
    </location>
</feature>
<feature type="transmembrane region" description="Helical" evidence="1">
    <location>
        <begin position="140"/>
        <end position="159"/>
    </location>
</feature>
<accession>A0A7C8MXT8</accession>
<reference evidence="2 3" key="1">
    <citation type="submission" date="2019-12" db="EMBL/GenBank/DDBJ databases">
        <title>Draft genome sequence of the ascomycete Xylaria multiplex DSM 110363.</title>
        <authorList>
            <person name="Buettner E."/>
            <person name="Kellner H."/>
        </authorList>
    </citation>
    <scope>NUCLEOTIDE SEQUENCE [LARGE SCALE GENOMIC DNA]</scope>
    <source>
        <strain evidence="2 3">DSM 110363</strain>
    </source>
</reference>
<proteinExistence type="predicted"/>
<keyword evidence="1" id="KW-1133">Transmembrane helix</keyword>
<feature type="transmembrane region" description="Helical" evidence="1">
    <location>
        <begin position="111"/>
        <end position="128"/>
    </location>
</feature>
<name>A0A7C8MXT8_9PEZI</name>
<organism evidence="2 3">
    <name type="scientific">Xylaria multiplex</name>
    <dbReference type="NCBI Taxonomy" id="323545"/>
    <lineage>
        <taxon>Eukaryota</taxon>
        <taxon>Fungi</taxon>
        <taxon>Dikarya</taxon>
        <taxon>Ascomycota</taxon>
        <taxon>Pezizomycotina</taxon>
        <taxon>Sordariomycetes</taxon>
        <taxon>Xylariomycetidae</taxon>
        <taxon>Xylariales</taxon>
        <taxon>Xylariaceae</taxon>
        <taxon>Xylaria</taxon>
    </lineage>
</organism>
<keyword evidence="3" id="KW-1185">Reference proteome</keyword>
<evidence type="ECO:0000313" key="3">
    <source>
        <dbReference type="Proteomes" id="UP000481858"/>
    </source>
</evidence>
<protein>
    <recommendedName>
        <fullName evidence="4">Steroid 5-alpha reductase C-terminal domain-containing protein</fullName>
    </recommendedName>
</protein>
<feature type="transmembrane region" description="Helical" evidence="1">
    <location>
        <begin position="83"/>
        <end position="99"/>
    </location>
</feature>
<dbReference type="Gene3D" id="1.20.120.1630">
    <property type="match status" value="1"/>
</dbReference>
<dbReference type="InParanoid" id="A0A7C8MXT8"/>